<feature type="transmembrane region" description="Helical" evidence="2">
    <location>
        <begin position="123"/>
        <end position="141"/>
    </location>
</feature>
<evidence type="ECO:0000259" key="3">
    <source>
        <dbReference type="Pfam" id="PF04982"/>
    </source>
</evidence>
<dbReference type="PANTHER" id="PTHR33741">
    <property type="entry name" value="TRANSMEMBRANE PROTEIN DDB_G0269096-RELATED"/>
    <property type="match status" value="1"/>
</dbReference>
<feature type="transmembrane region" description="Helical" evidence="2">
    <location>
        <begin position="96"/>
        <end position="116"/>
    </location>
</feature>
<feature type="compositionally biased region" description="Polar residues" evidence="1">
    <location>
        <begin position="219"/>
        <end position="228"/>
    </location>
</feature>
<dbReference type="EMBL" id="KN825180">
    <property type="protein sequence ID" value="KIK93496.1"/>
    <property type="molecule type" value="Genomic_DNA"/>
</dbReference>
<proteinExistence type="predicted"/>
<dbReference type="InParanoid" id="A0A0D0DVH3"/>
<gene>
    <name evidence="4" type="ORF">PAXRUDRAFT_828921</name>
</gene>
<dbReference type="Proteomes" id="UP000054538">
    <property type="component" value="Unassembled WGS sequence"/>
</dbReference>
<dbReference type="HOGENOM" id="CLU_040397_0_2_1"/>
<keyword evidence="2" id="KW-0812">Transmembrane</keyword>
<dbReference type="Pfam" id="PF04982">
    <property type="entry name" value="TM_HPP"/>
    <property type="match status" value="1"/>
</dbReference>
<dbReference type="AlphaFoldDB" id="A0A0D0DVH3"/>
<dbReference type="PANTHER" id="PTHR33741:SF5">
    <property type="entry name" value="TRANSMEMBRANE PROTEIN DDB_G0269096-RELATED"/>
    <property type="match status" value="1"/>
</dbReference>
<keyword evidence="2" id="KW-0472">Membrane</keyword>
<organism evidence="4 5">
    <name type="scientific">Paxillus rubicundulus Ve08.2h10</name>
    <dbReference type="NCBI Taxonomy" id="930991"/>
    <lineage>
        <taxon>Eukaryota</taxon>
        <taxon>Fungi</taxon>
        <taxon>Dikarya</taxon>
        <taxon>Basidiomycota</taxon>
        <taxon>Agaricomycotina</taxon>
        <taxon>Agaricomycetes</taxon>
        <taxon>Agaricomycetidae</taxon>
        <taxon>Boletales</taxon>
        <taxon>Paxilineae</taxon>
        <taxon>Paxillaceae</taxon>
        <taxon>Paxillus</taxon>
    </lineage>
</organism>
<evidence type="ECO:0000256" key="1">
    <source>
        <dbReference type="SAM" id="MobiDB-lite"/>
    </source>
</evidence>
<dbReference type="InterPro" id="IPR007065">
    <property type="entry name" value="HPP"/>
</dbReference>
<feature type="domain" description="HPP transmembrane region" evidence="3">
    <location>
        <begin position="31"/>
        <end position="195"/>
    </location>
</feature>
<feature type="compositionally biased region" description="Basic and acidic residues" evidence="1">
    <location>
        <begin position="229"/>
        <end position="239"/>
    </location>
</feature>
<dbReference type="InterPro" id="IPR058581">
    <property type="entry name" value="TM_HPP"/>
</dbReference>
<dbReference type="OrthoDB" id="2016548at2759"/>
<dbReference type="STRING" id="930991.A0A0D0DVH3"/>
<feature type="region of interest" description="Disordered" evidence="1">
    <location>
        <begin position="219"/>
        <end position="239"/>
    </location>
</feature>
<accession>A0A0D0DVH3</accession>
<name>A0A0D0DVH3_9AGAM</name>
<evidence type="ECO:0000313" key="5">
    <source>
        <dbReference type="Proteomes" id="UP000054538"/>
    </source>
</evidence>
<feature type="transmembrane region" description="Helical" evidence="2">
    <location>
        <begin position="66"/>
        <end position="84"/>
    </location>
</feature>
<keyword evidence="2" id="KW-1133">Transmembrane helix</keyword>
<keyword evidence="5" id="KW-1185">Reference proteome</keyword>
<evidence type="ECO:0000313" key="4">
    <source>
        <dbReference type="EMBL" id="KIK93496.1"/>
    </source>
</evidence>
<sequence>MEHLDRVQRLSRVPPAISRWLGYRISPPKPIPEYSVWTWTFVAAFCGVSVLQAVFSRAHYFIERGVPPIIASYGASAVLIYGVIESPLAQPRALLGGHFVSALLGICISKLFQLCAPDRYVELQWLAGSLTVSVATVAMQMTKTTHPPAGATALLAAVNQDVIDMSWYLLPVVLLSSSLALAVALIVNNIQRKYPAFWFVPVAPLSAKLSPSLDSLKYDNTSSASSGEESLRREVTSQV</sequence>
<evidence type="ECO:0000256" key="2">
    <source>
        <dbReference type="SAM" id="Phobius"/>
    </source>
</evidence>
<reference evidence="4 5" key="1">
    <citation type="submission" date="2014-04" db="EMBL/GenBank/DDBJ databases">
        <authorList>
            <consortium name="DOE Joint Genome Institute"/>
            <person name="Kuo A."/>
            <person name="Kohler A."/>
            <person name="Jargeat P."/>
            <person name="Nagy L.G."/>
            <person name="Floudas D."/>
            <person name="Copeland A."/>
            <person name="Barry K.W."/>
            <person name="Cichocki N."/>
            <person name="Veneault-Fourrey C."/>
            <person name="LaButti K."/>
            <person name="Lindquist E.A."/>
            <person name="Lipzen A."/>
            <person name="Lundell T."/>
            <person name="Morin E."/>
            <person name="Murat C."/>
            <person name="Sun H."/>
            <person name="Tunlid A."/>
            <person name="Henrissat B."/>
            <person name="Grigoriev I.V."/>
            <person name="Hibbett D.S."/>
            <person name="Martin F."/>
            <person name="Nordberg H.P."/>
            <person name="Cantor M.N."/>
            <person name="Hua S.X."/>
        </authorList>
    </citation>
    <scope>NUCLEOTIDE SEQUENCE [LARGE SCALE GENOMIC DNA]</scope>
    <source>
        <strain evidence="4 5">Ve08.2h10</strain>
    </source>
</reference>
<feature type="transmembrane region" description="Helical" evidence="2">
    <location>
        <begin position="167"/>
        <end position="187"/>
    </location>
</feature>
<protein>
    <recommendedName>
        <fullName evidence="3">HPP transmembrane region domain-containing protein</fullName>
    </recommendedName>
</protein>
<reference evidence="5" key="2">
    <citation type="submission" date="2015-01" db="EMBL/GenBank/DDBJ databases">
        <title>Evolutionary Origins and Diversification of the Mycorrhizal Mutualists.</title>
        <authorList>
            <consortium name="DOE Joint Genome Institute"/>
            <consortium name="Mycorrhizal Genomics Consortium"/>
            <person name="Kohler A."/>
            <person name="Kuo A."/>
            <person name="Nagy L.G."/>
            <person name="Floudas D."/>
            <person name="Copeland A."/>
            <person name="Barry K.W."/>
            <person name="Cichocki N."/>
            <person name="Veneault-Fourrey C."/>
            <person name="LaButti K."/>
            <person name="Lindquist E.A."/>
            <person name="Lipzen A."/>
            <person name="Lundell T."/>
            <person name="Morin E."/>
            <person name="Murat C."/>
            <person name="Riley R."/>
            <person name="Ohm R."/>
            <person name="Sun H."/>
            <person name="Tunlid A."/>
            <person name="Henrissat B."/>
            <person name="Grigoriev I.V."/>
            <person name="Hibbett D.S."/>
            <person name="Martin F."/>
        </authorList>
    </citation>
    <scope>NUCLEOTIDE SEQUENCE [LARGE SCALE GENOMIC DNA]</scope>
    <source>
        <strain evidence="5">Ve08.2h10</strain>
    </source>
</reference>
<feature type="transmembrane region" description="Helical" evidence="2">
    <location>
        <begin position="36"/>
        <end position="54"/>
    </location>
</feature>